<evidence type="ECO:0000256" key="4">
    <source>
        <dbReference type="ARBA" id="ARBA00023136"/>
    </source>
</evidence>
<dbReference type="Gene3D" id="1.50.40.10">
    <property type="entry name" value="Mitochondrial carrier domain"/>
    <property type="match status" value="1"/>
</dbReference>
<dbReference type="SUPFAM" id="SSF103506">
    <property type="entry name" value="Mitochondrial carrier"/>
    <property type="match status" value="1"/>
</dbReference>
<evidence type="ECO:0000256" key="3">
    <source>
        <dbReference type="ARBA" id="ARBA00022989"/>
    </source>
</evidence>
<keyword evidence="4 6" id="KW-0472">Membrane</keyword>
<dbReference type="OrthoDB" id="77989at2759"/>
<feature type="transmembrane region" description="Helical" evidence="6">
    <location>
        <begin position="350"/>
        <end position="374"/>
    </location>
</feature>
<evidence type="ECO:0000256" key="6">
    <source>
        <dbReference type="SAM" id="Phobius"/>
    </source>
</evidence>
<dbReference type="STRING" id="983967.A0A1E4T7Q6"/>
<comment type="subcellular location">
    <subcellularLocation>
        <location evidence="1">Membrane</location>
    </subcellularLocation>
</comment>
<evidence type="ECO:0000313" key="7">
    <source>
        <dbReference type="EMBL" id="ODV87751.1"/>
    </source>
</evidence>
<protein>
    <recommendedName>
        <fullName evidence="9">Mitochondrial fusion and transport protein UGO1</fullName>
    </recommendedName>
</protein>
<evidence type="ECO:0000313" key="8">
    <source>
        <dbReference type="Proteomes" id="UP000094801"/>
    </source>
</evidence>
<keyword evidence="3 6" id="KW-1133">Transmembrane helix</keyword>
<dbReference type="EMBL" id="KV453847">
    <property type="protein sequence ID" value="ODV87751.1"/>
    <property type="molecule type" value="Genomic_DNA"/>
</dbReference>
<name>A0A1E4T7Q6_9ASCO</name>
<organism evidence="7 8">
    <name type="scientific">[Candida] arabinofermentans NRRL YB-2248</name>
    <dbReference type="NCBI Taxonomy" id="983967"/>
    <lineage>
        <taxon>Eukaryota</taxon>
        <taxon>Fungi</taxon>
        <taxon>Dikarya</taxon>
        <taxon>Ascomycota</taxon>
        <taxon>Saccharomycotina</taxon>
        <taxon>Pichiomycetes</taxon>
        <taxon>Pichiales</taxon>
        <taxon>Pichiaceae</taxon>
        <taxon>Ogataea</taxon>
        <taxon>Ogataea/Candida clade</taxon>
    </lineage>
</organism>
<dbReference type="AlphaFoldDB" id="A0A1E4T7Q6"/>
<evidence type="ECO:0000256" key="5">
    <source>
        <dbReference type="SAM" id="MobiDB-lite"/>
    </source>
</evidence>
<proteinExistence type="predicted"/>
<sequence length="523" mass="60150">MNSKDNIENSFRPYKNKFEFDSNYPISYKPYLGIIDNNTNQSISTTLPFINQQRTNGGGGTNYVTRKIIKPLVTKPSINYYKKNIYSDLEFKEYFELSNLKQLFLSLINSFTSNYFKLLVSQPFEVSCILLQVGSFEKKLEGKVKTPESSFSVSGASGDDEDEDEDDEDDVNYFQQEDMSPSRLRHSHIETSTQLKRTQHKKTRSISKSQMKINKQLKSSSIIIEPNSLNMFDVISATISKEGPRGILKAVNTSFLMNTIQYTIESWVSGFLSGLLNIPDPLFVELIHSPNVNLSLTINIVSNLITNLLIQQISLIRLRFIVTSSNKGIRSFREILWKLPKSFLFKPSNLLILPNIITNLIKSLCIMYPNYLLISKLQLNKYNYPVLYNLLLLIFKIIGLFIKLPFETIYNRAQLNYLLTNKTTLPSIMQLKDDDLCIKFGGYYGYFSTFYYIIMGLKPIKLNDETYNNEFQLDLNNELELNKGFSSLFHGWKIGLLRLVSRFALNLLSQDEVLSGGVTEEKF</sequence>
<feature type="region of interest" description="Disordered" evidence="5">
    <location>
        <begin position="148"/>
        <end position="169"/>
    </location>
</feature>
<gene>
    <name evidence="7" type="ORF">CANARDRAFT_20481</name>
</gene>
<keyword evidence="8" id="KW-1185">Reference proteome</keyword>
<evidence type="ECO:0008006" key="9">
    <source>
        <dbReference type="Google" id="ProtNLM"/>
    </source>
</evidence>
<evidence type="ECO:0000256" key="2">
    <source>
        <dbReference type="ARBA" id="ARBA00022692"/>
    </source>
</evidence>
<dbReference type="Proteomes" id="UP000094801">
    <property type="component" value="Unassembled WGS sequence"/>
</dbReference>
<accession>A0A1E4T7Q6</accession>
<feature type="transmembrane region" description="Helical" evidence="6">
    <location>
        <begin position="386"/>
        <end position="406"/>
    </location>
</feature>
<keyword evidence="2 6" id="KW-0812">Transmembrane</keyword>
<dbReference type="GO" id="GO:0016020">
    <property type="term" value="C:membrane"/>
    <property type="evidence" value="ECO:0007669"/>
    <property type="project" value="UniProtKB-SubCell"/>
</dbReference>
<feature type="compositionally biased region" description="Acidic residues" evidence="5">
    <location>
        <begin position="158"/>
        <end position="169"/>
    </location>
</feature>
<evidence type="ECO:0000256" key="1">
    <source>
        <dbReference type="ARBA" id="ARBA00004370"/>
    </source>
</evidence>
<dbReference type="InterPro" id="IPR023395">
    <property type="entry name" value="MCP_dom_sf"/>
</dbReference>
<reference evidence="8" key="1">
    <citation type="submission" date="2016-04" db="EMBL/GenBank/DDBJ databases">
        <title>Comparative genomics of biotechnologically important yeasts.</title>
        <authorList>
            <consortium name="DOE Joint Genome Institute"/>
            <person name="Riley R."/>
            <person name="Haridas S."/>
            <person name="Wolfe K.H."/>
            <person name="Lopes M.R."/>
            <person name="Hittinger C.T."/>
            <person name="Goker M."/>
            <person name="Salamov A."/>
            <person name="Wisecaver J."/>
            <person name="Long T.M."/>
            <person name="Aerts A.L."/>
            <person name="Barry K."/>
            <person name="Choi C."/>
            <person name="Clum A."/>
            <person name="Coughlan A.Y."/>
            <person name="Deshpande S."/>
            <person name="Douglass A.P."/>
            <person name="Hanson S.J."/>
            <person name="Klenk H.-P."/>
            <person name="Labutti K."/>
            <person name="Lapidus A."/>
            <person name="Lindquist E."/>
            <person name="Lipzen A."/>
            <person name="Meier-Kolthoff J.P."/>
            <person name="Ohm R.A."/>
            <person name="Otillar R.P."/>
            <person name="Pangilinan J."/>
            <person name="Peng Y."/>
            <person name="Rokas A."/>
            <person name="Rosa C.A."/>
            <person name="Scheuner C."/>
            <person name="Sibirny A.A."/>
            <person name="Slot J.C."/>
            <person name="Stielow J.B."/>
            <person name="Sun H."/>
            <person name="Kurtzman C.P."/>
            <person name="Blackwell M."/>
            <person name="Grigoriev I.V."/>
            <person name="Jeffries T.W."/>
        </authorList>
    </citation>
    <scope>NUCLEOTIDE SEQUENCE [LARGE SCALE GENOMIC DNA]</scope>
    <source>
        <strain evidence="8">NRRL YB-2248</strain>
    </source>
</reference>